<evidence type="ECO:0000256" key="2">
    <source>
        <dbReference type="ARBA" id="ARBA00022527"/>
    </source>
</evidence>
<dbReference type="InterPro" id="IPR017441">
    <property type="entry name" value="Protein_kinase_ATP_BS"/>
</dbReference>
<dbReference type="KEGG" id="tva:4744500"/>
<dbReference type="InterPro" id="IPR011009">
    <property type="entry name" value="Kinase-like_dom_sf"/>
</dbReference>
<dbReference type="PANTHER" id="PTHR24054">
    <property type="entry name" value="CASEIN KINASE II SUBUNIT ALPHA"/>
    <property type="match status" value="1"/>
</dbReference>
<dbReference type="VEuPathDB" id="TrichDB:TVAGG3_0740480"/>
<dbReference type="GO" id="GO:0005829">
    <property type="term" value="C:cytosol"/>
    <property type="evidence" value="ECO:0000318"/>
    <property type="project" value="GO_Central"/>
</dbReference>
<dbReference type="PROSITE" id="PS00107">
    <property type="entry name" value="PROTEIN_KINASE_ATP"/>
    <property type="match status" value="1"/>
</dbReference>
<dbReference type="STRING" id="5722.A2G7L8"/>
<evidence type="ECO:0000313" key="13">
    <source>
        <dbReference type="Proteomes" id="UP000001542"/>
    </source>
</evidence>
<evidence type="ECO:0000256" key="9">
    <source>
        <dbReference type="PROSITE-ProRule" id="PRU10141"/>
    </source>
</evidence>
<keyword evidence="4 9" id="KW-0547">Nucleotide-binding</keyword>
<evidence type="ECO:0000256" key="7">
    <source>
        <dbReference type="ARBA" id="ARBA00047899"/>
    </source>
</evidence>
<dbReference type="GO" id="GO:0031981">
    <property type="term" value="C:nuclear lumen"/>
    <property type="evidence" value="ECO:0007669"/>
    <property type="project" value="UniProtKB-ARBA"/>
</dbReference>
<dbReference type="eggNOG" id="KOG0668">
    <property type="taxonomic scope" value="Eukaryota"/>
</dbReference>
<name>A2G7L8_TRIV3</name>
<dbReference type="RefSeq" id="XP_001299783.1">
    <property type="nucleotide sequence ID" value="XM_001299782.1"/>
</dbReference>
<proteinExistence type="inferred from homology"/>
<accession>A2G7L8</accession>
<keyword evidence="2 10" id="KW-0723">Serine/threonine-protein kinase</keyword>
<comment type="catalytic activity">
    <reaction evidence="8">
        <text>L-seryl-[protein] + ATP = O-phospho-L-seryl-[protein] + ADP + H(+)</text>
        <dbReference type="Rhea" id="RHEA:17989"/>
        <dbReference type="Rhea" id="RHEA-COMP:9863"/>
        <dbReference type="Rhea" id="RHEA-COMP:11604"/>
        <dbReference type="ChEBI" id="CHEBI:15378"/>
        <dbReference type="ChEBI" id="CHEBI:29999"/>
        <dbReference type="ChEBI" id="CHEBI:30616"/>
        <dbReference type="ChEBI" id="CHEBI:83421"/>
        <dbReference type="ChEBI" id="CHEBI:456216"/>
        <dbReference type="EC" id="2.7.11.1"/>
    </reaction>
</comment>
<dbReference type="SMR" id="A2G7L8"/>
<evidence type="ECO:0000256" key="6">
    <source>
        <dbReference type="ARBA" id="ARBA00022840"/>
    </source>
</evidence>
<dbReference type="GO" id="GO:0006974">
    <property type="term" value="P:DNA damage response"/>
    <property type="evidence" value="ECO:0000318"/>
    <property type="project" value="GO_Central"/>
</dbReference>
<dbReference type="GO" id="GO:0005956">
    <property type="term" value="C:protein kinase CK2 complex"/>
    <property type="evidence" value="ECO:0000318"/>
    <property type="project" value="GO_Central"/>
</dbReference>
<dbReference type="FunFam" id="1.10.510.10:FF:000459">
    <property type="entry name" value="Casein kinase II subunit alpha"/>
    <property type="match status" value="1"/>
</dbReference>
<dbReference type="FunFam" id="3.30.200.20:FF:000088">
    <property type="entry name" value="Casein kinase II subunit alpha"/>
    <property type="match status" value="1"/>
</dbReference>
<evidence type="ECO:0000256" key="1">
    <source>
        <dbReference type="ARBA" id="ARBA00012513"/>
    </source>
</evidence>
<keyword evidence="6 9" id="KW-0067">ATP-binding</keyword>
<dbReference type="InterPro" id="IPR000719">
    <property type="entry name" value="Prot_kinase_dom"/>
</dbReference>
<dbReference type="GO" id="GO:0005524">
    <property type="term" value="F:ATP binding"/>
    <property type="evidence" value="ECO:0007669"/>
    <property type="project" value="UniProtKB-UniRule"/>
</dbReference>
<dbReference type="Pfam" id="PF00069">
    <property type="entry name" value="Pkinase"/>
    <property type="match status" value="1"/>
</dbReference>
<dbReference type="InParanoid" id="A2G7L8"/>
<evidence type="ECO:0000256" key="4">
    <source>
        <dbReference type="ARBA" id="ARBA00022741"/>
    </source>
</evidence>
<dbReference type="PROSITE" id="PS50011">
    <property type="entry name" value="PROTEIN_KINASE_DOM"/>
    <property type="match status" value="1"/>
</dbReference>
<dbReference type="SUPFAM" id="SSF56112">
    <property type="entry name" value="Protein kinase-like (PK-like)"/>
    <property type="match status" value="1"/>
</dbReference>
<dbReference type="InterPro" id="IPR008271">
    <property type="entry name" value="Ser/Thr_kinase_AS"/>
</dbReference>
<organism evidence="12 13">
    <name type="scientific">Trichomonas vaginalis (strain ATCC PRA-98 / G3)</name>
    <dbReference type="NCBI Taxonomy" id="412133"/>
    <lineage>
        <taxon>Eukaryota</taxon>
        <taxon>Metamonada</taxon>
        <taxon>Parabasalia</taxon>
        <taxon>Trichomonadida</taxon>
        <taxon>Trichomonadidae</taxon>
        <taxon>Trichomonas</taxon>
    </lineage>
</organism>
<evidence type="ECO:0000256" key="3">
    <source>
        <dbReference type="ARBA" id="ARBA00022679"/>
    </source>
</evidence>
<evidence type="ECO:0000256" key="5">
    <source>
        <dbReference type="ARBA" id="ARBA00022777"/>
    </source>
</evidence>
<evidence type="ECO:0000259" key="11">
    <source>
        <dbReference type="PROSITE" id="PS50011"/>
    </source>
</evidence>
<dbReference type="GO" id="GO:0006357">
    <property type="term" value="P:regulation of transcription by RNA polymerase II"/>
    <property type="evidence" value="ECO:0007669"/>
    <property type="project" value="UniProtKB-ARBA"/>
</dbReference>
<dbReference type="Gene3D" id="3.30.200.20">
    <property type="entry name" value="Phosphorylase Kinase, domain 1"/>
    <property type="match status" value="1"/>
</dbReference>
<dbReference type="VEuPathDB" id="TrichDB:TVAG_305130"/>
<dbReference type="Proteomes" id="UP000001542">
    <property type="component" value="Unassembled WGS sequence"/>
</dbReference>
<dbReference type="GO" id="GO:0004674">
    <property type="term" value="F:protein serine/threonine kinase activity"/>
    <property type="evidence" value="ECO:0000318"/>
    <property type="project" value="GO_Central"/>
</dbReference>
<gene>
    <name evidence="12" type="ORF">TVAG_305130</name>
</gene>
<reference evidence="12" key="2">
    <citation type="journal article" date="2007" name="Science">
        <title>Draft genome sequence of the sexually transmitted pathogen Trichomonas vaginalis.</title>
        <authorList>
            <person name="Carlton J.M."/>
            <person name="Hirt R.P."/>
            <person name="Silva J.C."/>
            <person name="Delcher A.L."/>
            <person name="Schatz M."/>
            <person name="Zhao Q."/>
            <person name="Wortman J.R."/>
            <person name="Bidwell S.L."/>
            <person name="Alsmark U.C.M."/>
            <person name="Besteiro S."/>
            <person name="Sicheritz-Ponten T."/>
            <person name="Noel C.J."/>
            <person name="Dacks J.B."/>
            <person name="Foster P.G."/>
            <person name="Simillion C."/>
            <person name="Van de Peer Y."/>
            <person name="Miranda-Saavedra D."/>
            <person name="Barton G.J."/>
            <person name="Westrop G.D."/>
            <person name="Mueller S."/>
            <person name="Dessi D."/>
            <person name="Fiori P.L."/>
            <person name="Ren Q."/>
            <person name="Paulsen I."/>
            <person name="Zhang H."/>
            <person name="Bastida-Corcuera F.D."/>
            <person name="Simoes-Barbosa A."/>
            <person name="Brown M.T."/>
            <person name="Hayes R.D."/>
            <person name="Mukherjee M."/>
            <person name="Okumura C.Y."/>
            <person name="Schneider R."/>
            <person name="Smith A.J."/>
            <person name="Vanacova S."/>
            <person name="Villalvazo M."/>
            <person name="Haas B.J."/>
            <person name="Pertea M."/>
            <person name="Feldblyum T.V."/>
            <person name="Utterback T.R."/>
            <person name="Shu C.L."/>
            <person name="Osoegawa K."/>
            <person name="de Jong P.J."/>
            <person name="Hrdy I."/>
            <person name="Horvathova L."/>
            <person name="Zubacova Z."/>
            <person name="Dolezal P."/>
            <person name="Malik S.B."/>
            <person name="Logsdon J.M. Jr."/>
            <person name="Henze K."/>
            <person name="Gupta A."/>
            <person name="Wang C.C."/>
            <person name="Dunne R.L."/>
            <person name="Upcroft J.A."/>
            <person name="Upcroft P."/>
            <person name="White O."/>
            <person name="Salzberg S.L."/>
            <person name="Tang P."/>
            <person name="Chiu C.-H."/>
            <person name="Lee Y.-S."/>
            <person name="Embley T.M."/>
            <person name="Coombs G.H."/>
            <person name="Mottram J.C."/>
            <person name="Tachezy J."/>
            <person name="Fraser-Liggett C.M."/>
            <person name="Johnson P.J."/>
        </authorList>
    </citation>
    <scope>NUCLEOTIDE SEQUENCE [LARGE SCALE GENOMIC DNA]</scope>
    <source>
        <strain evidence="12">G3</strain>
    </source>
</reference>
<dbReference type="OMA" id="YHDVNTH"/>
<dbReference type="GO" id="GO:0051726">
    <property type="term" value="P:regulation of cell cycle"/>
    <property type="evidence" value="ECO:0000318"/>
    <property type="project" value="GO_Central"/>
</dbReference>
<comment type="catalytic activity">
    <reaction evidence="7">
        <text>L-threonyl-[protein] + ATP = O-phospho-L-threonyl-[protein] + ADP + H(+)</text>
        <dbReference type="Rhea" id="RHEA:46608"/>
        <dbReference type="Rhea" id="RHEA-COMP:11060"/>
        <dbReference type="Rhea" id="RHEA-COMP:11605"/>
        <dbReference type="ChEBI" id="CHEBI:15378"/>
        <dbReference type="ChEBI" id="CHEBI:30013"/>
        <dbReference type="ChEBI" id="CHEBI:30616"/>
        <dbReference type="ChEBI" id="CHEBI:61977"/>
        <dbReference type="ChEBI" id="CHEBI:456216"/>
        <dbReference type="EC" id="2.7.11.1"/>
    </reaction>
</comment>
<dbReference type="GO" id="GO:0005634">
    <property type="term" value="C:nucleus"/>
    <property type="evidence" value="ECO:0000318"/>
    <property type="project" value="GO_Central"/>
</dbReference>
<comment type="similarity">
    <text evidence="10">Belongs to the protein kinase superfamily.</text>
</comment>
<dbReference type="AlphaFoldDB" id="A2G7L8"/>
<dbReference type="SMART" id="SM00220">
    <property type="entry name" value="S_TKc"/>
    <property type="match status" value="1"/>
</dbReference>
<reference evidence="12" key="1">
    <citation type="submission" date="2006-10" db="EMBL/GenBank/DDBJ databases">
        <authorList>
            <person name="Amadeo P."/>
            <person name="Zhao Q."/>
            <person name="Wortman J."/>
            <person name="Fraser-Liggett C."/>
            <person name="Carlton J."/>
        </authorList>
    </citation>
    <scope>NUCLEOTIDE SEQUENCE</scope>
    <source>
        <strain evidence="12">G3</strain>
    </source>
</reference>
<evidence type="ECO:0000313" key="12">
    <source>
        <dbReference type="EMBL" id="EAX86853.1"/>
    </source>
</evidence>
<dbReference type="EC" id="2.7.11.1" evidence="1"/>
<evidence type="ECO:0000256" key="10">
    <source>
        <dbReference type="RuleBase" id="RU000304"/>
    </source>
</evidence>
<keyword evidence="3" id="KW-0808">Transferase</keyword>
<evidence type="ECO:0000256" key="8">
    <source>
        <dbReference type="ARBA" id="ARBA00048679"/>
    </source>
</evidence>
<dbReference type="FunCoup" id="A2G7L8">
    <property type="interactions" value="693"/>
</dbReference>
<dbReference type="OrthoDB" id="10254671at2759"/>
<feature type="domain" description="Protein kinase" evidence="11">
    <location>
        <begin position="50"/>
        <end position="334"/>
    </location>
</feature>
<sequence>MSRGRAIMKENATYKVETISRVYADVNEKRGPAWYESENWKLPTVPPDGYEIGEWIGTGKYSDVFLGYKGDKKVALKVMKPVRPQKYNREAKIMLNLKDGTSIVKLLDIVQTEDSKRYIFVQEYVEAVEFNLLYPNFTDNEARIYLYQLLRALEYAHSRGIMHRDIKPQNVLYDPTTKKLRLIDWGLAEFYHPGTHYNIHVASKHFKPIELLVDYQCYDYSIDMWGFGVTMLGIIFGKTPYFRGSDDYDMVSKIVGLLGRNDFDAYVKKYGIQLPEALIRSLPKNPNRKDLHTIASKAPRGLINNESIDLIDRCLRYDHMERISAEEALKHPYFDSIRSLKLP</sequence>
<dbReference type="Gene3D" id="1.10.510.10">
    <property type="entry name" value="Transferase(Phosphotransferase) domain 1"/>
    <property type="match status" value="1"/>
</dbReference>
<dbReference type="PANTHER" id="PTHR24054:SF0">
    <property type="entry name" value="CASEIN KINASE II SUBUNIT ALPHA"/>
    <property type="match status" value="1"/>
</dbReference>
<keyword evidence="13" id="KW-1185">Reference proteome</keyword>
<protein>
    <recommendedName>
        <fullName evidence="1">non-specific serine/threonine protein kinase</fullName>
        <ecNumber evidence="1">2.7.11.1</ecNumber>
    </recommendedName>
</protein>
<feature type="binding site" evidence="9">
    <location>
        <position position="77"/>
    </location>
    <ligand>
        <name>ATP</name>
        <dbReference type="ChEBI" id="CHEBI:30616"/>
    </ligand>
</feature>
<dbReference type="CDD" id="cd14132">
    <property type="entry name" value="STKc_CK2_alpha"/>
    <property type="match status" value="1"/>
</dbReference>
<keyword evidence="5 12" id="KW-0418">Kinase</keyword>
<dbReference type="InterPro" id="IPR045216">
    <property type="entry name" value="CK2_alpha"/>
</dbReference>
<dbReference type="EMBL" id="DS114558">
    <property type="protein sequence ID" value="EAX86853.1"/>
    <property type="molecule type" value="Genomic_DNA"/>
</dbReference>
<dbReference type="PROSITE" id="PS00108">
    <property type="entry name" value="PROTEIN_KINASE_ST"/>
    <property type="match status" value="1"/>
</dbReference>